<name>A0ABM0MSZ0_SACKO</name>
<keyword evidence="8" id="KW-0347">Helicase</keyword>
<dbReference type="Gene3D" id="1.10.150.80">
    <property type="entry name" value="HRDC domain"/>
    <property type="match status" value="1"/>
</dbReference>
<evidence type="ECO:0000256" key="4">
    <source>
        <dbReference type="SAM" id="MobiDB-lite"/>
    </source>
</evidence>
<dbReference type="SUPFAM" id="SSF52540">
    <property type="entry name" value="P-loop containing nucleoside triphosphate hydrolases"/>
    <property type="match status" value="1"/>
</dbReference>
<dbReference type="InterPro" id="IPR032284">
    <property type="entry name" value="RecQ_Zn-bd"/>
</dbReference>
<dbReference type="Pfam" id="PF16124">
    <property type="entry name" value="RecQ_Zn_bind"/>
    <property type="match status" value="1"/>
</dbReference>
<dbReference type="RefSeq" id="XP_006823131.1">
    <property type="nucleotide sequence ID" value="XM_006823068.1"/>
</dbReference>
<dbReference type="InterPro" id="IPR036388">
    <property type="entry name" value="WH-like_DNA-bd_sf"/>
</dbReference>
<feature type="compositionally biased region" description="Low complexity" evidence="4">
    <location>
        <begin position="585"/>
        <end position="597"/>
    </location>
</feature>
<evidence type="ECO:0000259" key="6">
    <source>
        <dbReference type="PROSITE" id="PS51194"/>
    </source>
</evidence>
<dbReference type="Gene3D" id="1.10.10.10">
    <property type="entry name" value="Winged helix-like DNA-binding domain superfamily/Winged helix DNA-binding domain"/>
    <property type="match status" value="1"/>
</dbReference>
<feature type="domain" description="HRDC" evidence="5">
    <location>
        <begin position="294"/>
        <end position="374"/>
    </location>
</feature>
<dbReference type="SMART" id="SM00956">
    <property type="entry name" value="RQC"/>
    <property type="match status" value="1"/>
</dbReference>
<dbReference type="EC" id="5.6.2.4" evidence="3"/>
<accession>A0ABM0MSZ0</accession>
<dbReference type="InterPro" id="IPR010997">
    <property type="entry name" value="HRDC-like_sf"/>
</dbReference>
<comment type="catalytic activity">
    <reaction evidence="2">
        <text>Couples ATP hydrolysis with the unwinding of duplex DNA by translocating in the 3'-5' direction.</text>
        <dbReference type="EC" id="5.6.2.4"/>
    </reaction>
</comment>
<evidence type="ECO:0000256" key="3">
    <source>
        <dbReference type="ARBA" id="ARBA00034808"/>
    </source>
</evidence>
<dbReference type="Pfam" id="PF14493">
    <property type="entry name" value="HTH_40"/>
    <property type="match status" value="1"/>
</dbReference>
<keyword evidence="8" id="KW-0547">Nucleotide-binding</keyword>
<dbReference type="Pfam" id="PF00271">
    <property type="entry name" value="Helicase_C"/>
    <property type="match status" value="1"/>
</dbReference>
<dbReference type="InterPro" id="IPR044876">
    <property type="entry name" value="HRDC_dom_sf"/>
</dbReference>
<dbReference type="InterPro" id="IPR029491">
    <property type="entry name" value="Helicase_HTH"/>
</dbReference>
<comment type="similarity">
    <text evidence="1">Belongs to the helicase family. RecQ subfamily.</text>
</comment>
<evidence type="ECO:0000256" key="1">
    <source>
        <dbReference type="ARBA" id="ARBA00005446"/>
    </source>
</evidence>
<reference evidence="8" key="1">
    <citation type="submission" date="2025-08" db="UniProtKB">
        <authorList>
            <consortium name="RefSeq"/>
        </authorList>
    </citation>
    <scope>IDENTIFICATION</scope>
    <source>
        <tissue evidence="8">Testes</tissue>
    </source>
</reference>
<sequence length="638" mass="71494">MGIDKPDVRKIIHYGAPRDIESYYQEIGRAGRDGLPSECYAIFAPADFQTNRFFLNDITNSNFREHKARMMTKMKQYLNIIECRRRALLLHFESKKSSLTGSDLCCDVCRKKWRKQNGNRGGVFDDDKCSERDFSKELDLLLQAVSITGQRFGLAVPIYFLRGSTNQKLYERHRKHKDFGSGKHHSEKWWKAFGHMAIMDDMLKEIPVQQGYGSTVEISAKGRNWFSAPTAYKLTPNQELLNCEKSSVQSSVSVIPTCKILPSVPAGGWSQMIIGASNGEVMSPTQPPVDPVEQELQGQLYSQLLSQRNDLAFEIGAAPYMIANNKNLLDLARIRPGSMKSLLKIDGISEARAEKFGAKLIEKIQEFCKDKDLKIDNFADTAPSHIRDEPQTQGVVFQRTAIVHPLTETVMTTYTLFHEQNKSMSEIASVRGIKESTVGCHLADAIKAGYPVDFVRAGITTEIQKQITDVIRAPPINSDISQLKPIKDLLPESIDWHHIRIVIAILQIQYGMPTVVEKDASPPSRSLPLICKPKSPTFMDNVRCSQPPRPGQQSIVQHTVKTTTALSKPTVKKSWSFCGSSRLSVSTTTSSQSQSQSQDRDRGVKRKLPSWLGSAKKEASQGLKCTKKLKGNSLFNKK</sequence>
<dbReference type="SMART" id="SM00341">
    <property type="entry name" value="HRDC"/>
    <property type="match status" value="1"/>
</dbReference>
<dbReference type="InterPro" id="IPR013324">
    <property type="entry name" value="RNA_pol_sigma_r3/r4-like"/>
</dbReference>
<dbReference type="Pfam" id="PF09382">
    <property type="entry name" value="RQC"/>
    <property type="match status" value="1"/>
</dbReference>
<dbReference type="PROSITE" id="PS50967">
    <property type="entry name" value="HRDC"/>
    <property type="match status" value="1"/>
</dbReference>
<dbReference type="GO" id="GO:0004386">
    <property type="term" value="F:helicase activity"/>
    <property type="evidence" value="ECO:0007669"/>
    <property type="project" value="UniProtKB-KW"/>
</dbReference>
<organism evidence="7 8">
    <name type="scientific">Saccoglossus kowalevskii</name>
    <name type="common">Acorn worm</name>
    <dbReference type="NCBI Taxonomy" id="10224"/>
    <lineage>
        <taxon>Eukaryota</taxon>
        <taxon>Metazoa</taxon>
        <taxon>Hemichordata</taxon>
        <taxon>Enteropneusta</taxon>
        <taxon>Harrimaniidae</taxon>
        <taxon>Saccoglossus</taxon>
    </lineage>
</organism>
<evidence type="ECO:0000313" key="7">
    <source>
        <dbReference type="Proteomes" id="UP000694865"/>
    </source>
</evidence>
<proteinExistence type="inferred from homology"/>
<keyword evidence="8" id="KW-0067">ATP-binding</keyword>
<protein>
    <recommendedName>
        <fullName evidence="3">DNA 3'-5' helicase</fullName>
        <ecNumber evidence="3">5.6.2.4</ecNumber>
    </recommendedName>
</protein>
<dbReference type="InterPro" id="IPR018982">
    <property type="entry name" value="RQC_domain"/>
</dbReference>
<dbReference type="Pfam" id="PF00570">
    <property type="entry name" value="HRDC"/>
    <property type="match status" value="1"/>
</dbReference>
<dbReference type="PANTHER" id="PTHR13710">
    <property type="entry name" value="DNA HELICASE RECQ FAMILY MEMBER"/>
    <property type="match status" value="1"/>
</dbReference>
<dbReference type="InterPro" id="IPR027417">
    <property type="entry name" value="P-loop_NTPase"/>
</dbReference>
<dbReference type="PROSITE" id="PS51194">
    <property type="entry name" value="HELICASE_CTER"/>
    <property type="match status" value="1"/>
</dbReference>
<dbReference type="PANTHER" id="PTHR13710:SF120">
    <property type="entry name" value="BIFUNCTIONAL 3'-5' EXONUCLEASE_ATP-DEPENDENT HELICASE WRN"/>
    <property type="match status" value="1"/>
</dbReference>
<evidence type="ECO:0000259" key="5">
    <source>
        <dbReference type="PROSITE" id="PS50967"/>
    </source>
</evidence>
<feature type="domain" description="Helicase C-terminal" evidence="6">
    <location>
        <begin position="1"/>
        <end position="78"/>
    </location>
</feature>
<dbReference type="InterPro" id="IPR001650">
    <property type="entry name" value="Helicase_C-like"/>
</dbReference>
<dbReference type="Proteomes" id="UP000694865">
    <property type="component" value="Unplaced"/>
</dbReference>
<dbReference type="SUPFAM" id="SSF88659">
    <property type="entry name" value="Sigma3 and sigma4 domains of RNA polymerase sigma factors"/>
    <property type="match status" value="1"/>
</dbReference>
<dbReference type="InterPro" id="IPR036390">
    <property type="entry name" value="WH_DNA-bd_sf"/>
</dbReference>
<dbReference type="SUPFAM" id="SSF46785">
    <property type="entry name" value="Winged helix' DNA-binding domain"/>
    <property type="match status" value="1"/>
</dbReference>
<dbReference type="InterPro" id="IPR002121">
    <property type="entry name" value="HRDC_dom"/>
</dbReference>
<keyword evidence="8" id="KW-0378">Hydrolase</keyword>
<gene>
    <name evidence="8" type="primary">LOC102806182</name>
</gene>
<dbReference type="SUPFAM" id="SSF47819">
    <property type="entry name" value="HRDC-like"/>
    <property type="match status" value="1"/>
</dbReference>
<dbReference type="Gene3D" id="3.40.50.300">
    <property type="entry name" value="P-loop containing nucleotide triphosphate hydrolases"/>
    <property type="match status" value="1"/>
</dbReference>
<evidence type="ECO:0000256" key="2">
    <source>
        <dbReference type="ARBA" id="ARBA00034617"/>
    </source>
</evidence>
<evidence type="ECO:0000313" key="8">
    <source>
        <dbReference type="RefSeq" id="XP_006823131.1"/>
    </source>
</evidence>
<dbReference type="GeneID" id="102806182"/>
<keyword evidence="7" id="KW-1185">Reference proteome</keyword>
<feature type="region of interest" description="Disordered" evidence="4">
    <location>
        <begin position="585"/>
        <end position="615"/>
    </location>
</feature>